<proteinExistence type="predicted"/>
<evidence type="ECO:0000313" key="1">
    <source>
        <dbReference type="EMBL" id="EOR06420.1"/>
    </source>
</evidence>
<name>R9AWM8_9GAMM</name>
<comment type="caution">
    <text evidence="1">The sequence shown here is derived from an EMBL/GenBank/DDBJ whole genome shotgun (WGS) entry which is preliminary data.</text>
</comment>
<organism evidence="1 2">
    <name type="scientific">Acinetobacter genomosp. 15BJ</name>
    <dbReference type="NCBI Taxonomy" id="106651"/>
    <lineage>
        <taxon>Bacteria</taxon>
        <taxon>Pseudomonadati</taxon>
        <taxon>Pseudomonadota</taxon>
        <taxon>Gammaproteobacteria</taxon>
        <taxon>Moraxellales</taxon>
        <taxon>Moraxellaceae</taxon>
        <taxon>Acinetobacter</taxon>
    </lineage>
</organism>
<protein>
    <submittedName>
        <fullName evidence="1">Uncharacterized protein</fullName>
    </submittedName>
</protein>
<sequence>MTLDWMLQSKEISTTMNTATWIPLKASKFDESGDIEAAGYRSDFFSCGSIAFFSGKRAVADQLTWREVGGSHDFLSSKDKDGHYSCIENFEINGNEVAGVHLVFDYPQPVLGGRKWILNPDLIVALGLIKDGNNWVRPEENFVVVAREILDKNGDHLLIEIKREFLLDYLAARKLSLRLYCCYQRAESVISLKDSPYKNQVSRVEQQNGGEFDLLIRTLDEVFNRGIELHQDDLENIDKNADNVENVKRVYEGVRIESVFRRDEWIEHENKSTRVRGDQ</sequence>
<dbReference type="Proteomes" id="UP000016203">
    <property type="component" value="Unassembled WGS sequence"/>
</dbReference>
<dbReference type="PATRIC" id="fig|1217699.3.peg.2820"/>
<dbReference type="HOGENOM" id="CLU_996159_0_0_6"/>
<reference evidence="1 2" key="1">
    <citation type="submission" date="2013-03" db="EMBL/GenBank/DDBJ databases">
        <title>The Genome Sequence of Acinetobacter sp. CIP 110321.</title>
        <authorList>
            <consortium name="The Broad Institute Genome Sequencing Platform"/>
            <consortium name="The Broad Institute Genome Sequencing Center for Infectious Disease"/>
            <person name="Cerqueira G."/>
            <person name="Feldgarden M."/>
            <person name="Courvalin P."/>
            <person name="Perichon B."/>
            <person name="Grillot-Courvalin C."/>
            <person name="Clermont D."/>
            <person name="Rocha E."/>
            <person name="Yoon E.-J."/>
            <person name="Nemec A."/>
            <person name="Walker B."/>
            <person name="Young S.K."/>
            <person name="Zeng Q."/>
            <person name="Gargeya S."/>
            <person name="Fitzgerald M."/>
            <person name="Haas B."/>
            <person name="Abouelleil A."/>
            <person name="Alvarado L."/>
            <person name="Arachchi H.M."/>
            <person name="Berlin A.M."/>
            <person name="Chapman S.B."/>
            <person name="Dewar J."/>
            <person name="Goldberg J."/>
            <person name="Griggs A."/>
            <person name="Gujja S."/>
            <person name="Hansen M."/>
            <person name="Howarth C."/>
            <person name="Imamovic A."/>
            <person name="Larimer J."/>
            <person name="McCowan C."/>
            <person name="Murphy C."/>
            <person name="Neiman D."/>
            <person name="Pearson M."/>
            <person name="Priest M."/>
            <person name="Roberts A."/>
            <person name="Saif S."/>
            <person name="Shea T."/>
            <person name="Sisk P."/>
            <person name="Sykes S."/>
            <person name="Wortman J."/>
            <person name="Nusbaum C."/>
            <person name="Birren B."/>
        </authorList>
    </citation>
    <scope>NUCLEOTIDE SEQUENCE [LARGE SCALE GENOMIC DNA]</scope>
    <source>
        <strain evidence="1 2">CIP 110321</strain>
    </source>
</reference>
<evidence type="ECO:0000313" key="2">
    <source>
        <dbReference type="Proteomes" id="UP000016203"/>
    </source>
</evidence>
<dbReference type="AlphaFoldDB" id="R9AWM8"/>
<gene>
    <name evidence="1" type="ORF">F896_02880</name>
</gene>
<dbReference type="EMBL" id="AQFL01000014">
    <property type="protein sequence ID" value="EOR06420.1"/>
    <property type="molecule type" value="Genomic_DNA"/>
</dbReference>
<accession>R9AWM8</accession>